<gene>
    <name evidence="1" type="ORF">C5S46_05530</name>
</gene>
<protein>
    <submittedName>
        <fullName evidence="1">Uncharacterized protein</fullName>
    </submittedName>
</protein>
<sequence>MIKNFYIFIIVALCLSLTNMSIVLAADGVHLKTEPIASDRIPENFVTNGTHFIRPASNTMFLPPGNAWIINDDETGGDCNCIGNWDPDTKTCTLTTDLSKTILIDSNDITLDGNGHTLFSNGAQYGVYSYEKEGLAIKNMEIINYSYGIIFEEVKNSIITHNSILNNKDSGIYFLCLSNNNTISFNNFSNNNIDFGFGADIFFELNCDNNTIIGNNFDNNTKSNSKGIFIWCFSKYNMILNNKISDVTITLMDGSGKNTIINNTISGGSIFDSHGNGGTRIINNTISGGGIFIEMTGGNTIINNTISNNEYGIEFFDGTCCDTVIGNHISNTEYGILFNGGSLCCNDHKIINNTITNNDYGIYISNANDNLIYQNNLINNKIYNAYEIFDDNFDCSENENPGNKWDNDYVGNHWGDFDETCEGCDDTNNNGICDSPYYIPGGSGMDNYPLVEPCGDWRDEWMGENSDGGTAVTTTELQSAIHHWLEDIPVKCHIIHLADLQEIIAVWLLE</sequence>
<organism evidence="1 2">
    <name type="scientific">Candidatus Methanomarinus sp</name>
    <dbReference type="NCBI Taxonomy" id="3386244"/>
    <lineage>
        <taxon>Archaea</taxon>
        <taxon>Methanobacteriati</taxon>
        <taxon>Methanobacteriota</taxon>
        <taxon>Stenosarchaea group</taxon>
        <taxon>Methanomicrobia</taxon>
        <taxon>Methanosarcinales</taxon>
        <taxon>ANME-2 cluster</taxon>
        <taxon>Candidatus Methanocomedenaceae</taxon>
        <taxon>Candidatus Methanomarinus</taxon>
    </lineage>
</organism>
<reference evidence="1" key="1">
    <citation type="submission" date="2018-09" db="EMBL/GenBank/DDBJ databases">
        <title>A genomic encyclopedia of anaerobic methanotrophic archaea.</title>
        <authorList>
            <person name="Skennerton C.T."/>
            <person name="Chadwick G.L."/>
            <person name="Laso-Perez R."/>
            <person name="Leu A.O."/>
            <person name="Speth D.R."/>
            <person name="Yu H."/>
            <person name="Morgan-Lang C."/>
            <person name="Hatzenpichler R."/>
            <person name="Goudeau D."/>
            <person name="Malmstrom R."/>
            <person name="Woyke T."/>
            <person name="Hallam S."/>
            <person name="Tyson G.W."/>
            <person name="Wegener G."/>
            <person name="Boetius A."/>
            <person name="Orphan V.J."/>
        </authorList>
    </citation>
    <scope>NUCLEOTIDE SEQUENCE</scope>
    <source>
        <strain evidence="1">CONS3730D10UFb2</strain>
    </source>
</reference>
<comment type="caution">
    <text evidence="1">The sequence shown here is derived from an EMBL/GenBank/DDBJ whole genome shotgun (WGS) entry which is preliminary data.</text>
</comment>
<accession>A0AC61SAA9</accession>
<evidence type="ECO:0000313" key="2">
    <source>
        <dbReference type="Proteomes" id="UP000315423"/>
    </source>
</evidence>
<dbReference type="EMBL" id="QYBA01000185">
    <property type="protein sequence ID" value="TKY91502.1"/>
    <property type="molecule type" value="Genomic_DNA"/>
</dbReference>
<name>A0AC61SAA9_9EURY</name>
<dbReference type="Proteomes" id="UP000315423">
    <property type="component" value="Unassembled WGS sequence"/>
</dbReference>
<proteinExistence type="predicted"/>
<evidence type="ECO:0000313" key="1">
    <source>
        <dbReference type="EMBL" id="TKY91502.1"/>
    </source>
</evidence>